<comment type="similarity">
    <text evidence="2">Belongs to the ninjurin family.</text>
</comment>
<gene>
    <name evidence="9" type="ORF">SNE40_014079</name>
</gene>
<accession>A0AAN8PC54</accession>
<dbReference type="GO" id="GO:0016020">
    <property type="term" value="C:membrane"/>
    <property type="evidence" value="ECO:0007669"/>
    <property type="project" value="UniProtKB-SubCell"/>
</dbReference>
<evidence type="ECO:0000313" key="9">
    <source>
        <dbReference type="EMBL" id="KAK6175677.1"/>
    </source>
</evidence>
<dbReference type="Pfam" id="PF04923">
    <property type="entry name" value="Ninjurin"/>
    <property type="match status" value="1"/>
</dbReference>
<keyword evidence="3 8" id="KW-0812">Transmembrane</keyword>
<dbReference type="PANTHER" id="PTHR12316:SF17">
    <property type="entry name" value="NINJURIN C, ISOFORM D"/>
    <property type="match status" value="1"/>
</dbReference>
<keyword evidence="10" id="KW-1185">Reference proteome</keyword>
<dbReference type="GO" id="GO:0042246">
    <property type="term" value="P:tissue regeneration"/>
    <property type="evidence" value="ECO:0007669"/>
    <property type="project" value="InterPro"/>
</dbReference>
<evidence type="ECO:0000256" key="3">
    <source>
        <dbReference type="ARBA" id="ARBA00022692"/>
    </source>
</evidence>
<keyword evidence="6 8" id="KW-0472">Membrane</keyword>
<evidence type="ECO:0000256" key="6">
    <source>
        <dbReference type="ARBA" id="ARBA00023136"/>
    </source>
</evidence>
<evidence type="ECO:0000313" key="10">
    <source>
        <dbReference type="Proteomes" id="UP001347796"/>
    </source>
</evidence>
<dbReference type="EMBL" id="JAZGQO010000010">
    <property type="protein sequence ID" value="KAK6175677.1"/>
    <property type="molecule type" value="Genomic_DNA"/>
</dbReference>
<evidence type="ECO:0000256" key="2">
    <source>
        <dbReference type="ARBA" id="ARBA00008141"/>
    </source>
</evidence>
<comment type="caution">
    <text evidence="9">The sequence shown here is derived from an EMBL/GenBank/DDBJ whole genome shotgun (WGS) entry which is preliminary data.</text>
</comment>
<evidence type="ECO:0000256" key="5">
    <source>
        <dbReference type="ARBA" id="ARBA00022989"/>
    </source>
</evidence>
<comment type="subcellular location">
    <subcellularLocation>
        <location evidence="1">Membrane</location>
        <topology evidence="1">Multi-pass membrane protein</topology>
    </subcellularLocation>
</comment>
<proteinExistence type="inferred from homology"/>
<evidence type="ECO:0000256" key="1">
    <source>
        <dbReference type="ARBA" id="ARBA00004141"/>
    </source>
</evidence>
<organism evidence="9 10">
    <name type="scientific">Patella caerulea</name>
    <name type="common">Rayed Mediterranean limpet</name>
    <dbReference type="NCBI Taxonomy" id="87958"/>
    <lineage>
        <taxon>Eukaryota</taxon>
        <taxon>Metazoa</taxon>
        <taxon>Spiralia</taxon>
        <taxon>Lophotrochozoa</taxon>
        <taxon>Mollusca</taxon>
        <taxon>Gastropoda</taxon>
        <taxon>Patellogastropoda</taxon>
        <taxon>Patelloidea</taxon>
        <taxon>Patellidae</taxon>
        <taxon>Patella</taxon>
    </lineage>
</organism>
<reference evidence="9 10" key="1">
    <citation type="submission" date="2024-01" db="EMBL/GenBank/DDBJ databases">
        <title>The genome of the rayed Mediterranean limpet Patella caerulea (Linnaeus, 1758).</title>
        <authorList>
            <person name="Anh-Thu Weber A."/>
            <person name="Halstead-Nussloch G."/>
        </authorList>
    </citation>
    <scope>NUCLEOTIDE SEQUENCE [LARGE SCALE GENOMIC DNA]</scope>
    <source>
        <strain evidence="9">AATW-2023a</strain>
        <tissue evidence="9">Whole specimen</tissue>
    </source>
</reference>
<sequence>MNGNADNEEKGSEMPPATRVSTSQTPPLPRTYAVRKTVSEGLLDFALLMANASQLKALLDVKPESRDNLFIPMLTMIGLSVVMQVTVGVLLLILGSREAKTEDGANRKNAINNAVTGLILFITVVNVFVAAFGIKFSDDGAHGIP</sequence>
<feature type="transmembrane region" description="Helical" evidence="8">
    <location>
        <begin position="115"/>
        <end position="134"/>
    </location>
</feature>
<feature type="region of interest" description="Disordered" evidence="7">
    <location>
        <begin position="1"/>
        <end position="30"/>
    </location>
</feature>
<protein>
    <recommendedName>
        <fullName evidence="11">Ninjurin-2</fullName>
    </recommendedName>
</protein>
<keyword evidence="4" id="KW-0130">Cell adhesion</keyword>
<name>A0AAN8PC54_PATCE</name>
<feature type="transmembrane region" description="Helical" evidence="8">
    <location>
        <begin position="69"/>
        <end position="94"/>
    </location>
</feature>
<dbReference type="AlphaFoldDB" id="A0AAN8PC54"/>
<dbReference type="Proteomes" id="UP001347796">
    <property type="component" value="Unassembled WGS sequence"/>
</dbReference>
<evidence type="ECO:0000256" key="8">
    <source>
        <dbReference type="SAM" id="Phobius"/>
    </source>
</evidence>
<dbReference type="PANTHER" id="PTHR12316">
    <property type="entry name" value="NINJURIN-RELATED"/>
    <property type="match status" value="1"/>
</dbReference>
<keyword evidence="5 8" id="KW-1133">Transmembrane helix</keyword>
<dbReference type="GO" id="GO:0007155">
    <property type="term" value="P:cell adhesion"/>
    <property type="evidence" value="ECO:0007669"/>
    <property type="project" value="UniProtKB-KW"/>
</dbReference>
<evidence type="ECO:0000256" key="4">
    <source>
        <dbReference type="ARBA" id="ARBA00022889"/>
    </source>
</evidence>
<evidence type="ECO:0008006" key="11">
    <source>
        <dbReference type="Google" id="ProtNLM"/>
    </source>
</evidence>
<evidence type="ECO:0000256" key="7">
    <source>
        <dbReference type="SAM" id="MobiDB-lite"/>
    </source>
</evidence>
<dbReference type="InterPro" id="IPR007007">
    <property type="entry name" value="Ninjurin"/>
</dbReference>